<dbReference type="InterPro" id="IPR050963">
    <property type="entry name" value="Sirohydro_Cobaltochel/CbiX"/>
</dbReference>
<dbReference type="EMBL" id="WSTA01000079">
    <property type="protein sequence ID" value="MWB99786.1"/>
    <property type="molecule type" value="Genomic_DNA"/>
</dbReference>
<evidence type="ECO:0000256" key="2">
    <source>
        <dbReference type="ARBA" id="ARBA00023239"/>
    </source>
</evidence>
<keyword evidence="2" id="KW-0456">Lyase</keyword>
<gene>
    <name evidence="3" type="ORF">GB864_14635</name>
</gene>
<dbReference type="CDD" id="cd03416">
    <property type="entry name" value="CbiX_SirB_N"/>
    <property type="match status" value="1"/>
</dbReference>
<dbReference type="GO" id="GO:0016829">
    <property type="term" value="F:lyase activity"/>
    <property type="evidence" value="ECO:0007669"/>
    <property type="project" value="UniProtKB-KW"/>
</dbReference>
<reference evidence="3 4" key="1">
    <citation type="submission" date="2019-12" db="EMBL/GenBank/DDBJ databases">
        <authorList>
            <person name="Kim Y.S."/>
        </authorList>
    </citation>
    <scope>NUCLEOTIDE SEQUENCE [LARGE SCALE GENOMIC DNA]</scope>
    <source>
        <strain evidence="3 4">MMS17-SY077</strain>
    </source>
</reference>
<dbReference type="Pfam" id="PF01903">
    <property type="entry name" value="CbiX"/>
    <property type="match status" value="1"/>
</dbReference>
<dbReference type="AlphaFoldDB" id="A0A6I4NZN8"/>
<comment type="caution">
    <text evidence="3">The sequence shown here is derived from an EMBL/GenBank/DDBJ whole genome shotgun (WGS) entry which is preliminary data.</text>
</comment>
<evidence type="ECO:0000313" key="3">
    <source>
        <dbReference type="EMBL" id="MWB99786.1"/>
    </source>
</evidence>
<evidence type="ECO:0000256" key="1">
    <source>
        <dbReference type="ARBA" id="ARBA00022723"/>
    </source>
</evidence>
<protein>
    <submittedName>
        <fullName evidence="3">Cobalamin biosynthesis protein CbiX</fullName>
    </submittedName>
</protein>
<dbReference type="Gene3D" id="3.40.50.1400">
    <property type="match status" value="2"/>
</dbReference>
<evidence type="ECO:0000313" key="4">
    <source>
        <dbReference type="Proteomes" id="UP000438182"/>
    </source>
</evidence>
<dbReference type="PANTHER" id="PTHR33542:SF5">
    <property type="entry name" value="FERROCHELATASE CHE1"/>
    <property type="match status" value="1"/>
</dbReference>
<name>A0A6I4NZN8_9MICO</name>
<accession>A0A6I4NZN8</accession>
<sequence>MSAPTLLAVSHGTADPAGQAAIARLVAAVADRLPGVDVRLAHVDVQAPDVDDSLALIPSDEPVVLVPLLLSAGYHVRVDLADSTRGRPNVRTTPALGPDERLVDVLVDRLDEAGLRAGDEVVLIAAGSSDAAAVADCRRTADELSLRLGRPVTASFLSAAEPRADDAIAATRSTRGGAGAARSGRPRAGRVVAASYLLAPGYFQSLAEGAGADITTAALAEADRTHPALVDVVVGLYLEGVATHALATRVTDRALVTQSVEV</sequence>
<dbReference type="GO" id="GO:0046872">
    <property type="term" value="F:metal ion binding"/>
    <property type="evidence" value="ECO:0007669"/>
    <property type="project" value="UniProtKB-KW"/>
</dbReference>
<dbReference type="RefSeq" id="WP_160426362.1">
    <property type="nucleotide sequence ID" value="NZ_WSTA01000079.1"/>
</dbReference>
<organism evidence="3 4">
    <name type="scientific">Agromyces seonyuensis</name>
    <dbReference type="NCBI Taxonomy" id="2662446"/>
    <lineage>
        <taxon>Bacteria</taxon>
        <taxon>Bacillati</taxon>
        <taxon>Actinomycetota</taxon>
        <taxon>Actinomycetes</taxon>
        <taxon>Micrococcales</taxon>
        <taxon>Microbacteriaceae</taxon>
        <taxon>Agromyces</taxon>
    </lineage>
</organism>
<dbReference type="PANTHER" id="PTHR33542">
    <property type="entry name" value="SIROHYDROCHLORIN FERROCHELATASE, CHLOROPLASTIC"/>
    <property type="match status" value="1"/>
</dbReference>
<proteinExistence type="predicted"/>
<dbReference type="SUPFAM" id="SSF53800">
    <property type="entry name" value="Chelatase"/>
    <property type="match status" value="1"/>
</dbReference>
<dbReference type="InterPro" id="IPR002762">
    <property type="entry name" value="CbiX-like"/>
</dbReference>
<keyword evidence="1" id="KW-0479">Metal-binding</keyword>
<dbReference type="Proteomes" id="UP000438182">
    <property type="component" value="Unassembled WGS sequence"/>
</dbReference>
<keyword evidence="4" id="KW-1185">Reference proteome</keyword>